<dbReference type="EMBL" id="BDFD01000046">
    <property type="protein sequence ID" value="GAV21479.1"/>
    <property type="molecule type" value="Genomic_DNA"/>
</dbReference>
<evidence type="ECO:0000313" key="17">
    <source>
        <dbReference type="Proteomes" id="UP000231632"/>
    </source>
</evidence>
<dbReference type="FunFam" id="3.30.450.20:FF:000046">
    <property type="entry name" value="Aerotaxis sensor receptor"/>
    <property type="match status" value="1"/>
</dbReference>
<keyword evidence="9 11" id="KW-0807">Transducer</keyword>
<organism evidence="16 17">
    <name type="scientific">Mariprofundus micogutta</name>
    <dbReference type="NCBI Taxonomy" id="1921010"/>
    <lineage>
        <taxon>Bacteria</taxon>
        <taxon>Pseudomonadati</taxon>
        <taxon>Pseudomonadota</taxon>
        <taxon>Candidatius Mariprofundia</taxon>
        <taxon>Mariprofundales</taxon>
        <taxon>Mariprofundaceae</taxon>
        <taxon>Mariprofundus</taxon>
    </lineage>
</organism>
<dbReference type="PROSITE" id="PS50885">
    <property type="entry name" value="HAMP"/>
    <property type="match status" value="1"/>
</dbReference>
<gene>
    <name evidence="16" type="ORF">MMIC_P2474</name>
</gene>
<protein>
    <submittedName>
        <fullName evidence="16">Aerotaxis receptor</fullName>
    </submittedName>
</protein>
<evidence type="ECO:0000256" key="10">
    <source>
        <dbReference type="ARBA" id="ARBA00029447"/>
    </source>
</evidence>
<evidence type="ECO:0000259" key="14">
    <source>
        <dbReference type="PROSITE" id="PS50112"/>
    </source>
</evidence>
<dbReference type="NCBIfam" id="TIGR00229">
    <property type="entry name" value="sensory_box"/>
    <property type="match status" value="1"/>
</dbReference>
<dbReference type="Proteomes" id="UP000231632">
    <property type="component" value="Unassembled WGS sequence"/>
</dbReference>
<dbReference type="PROSITE" id="PS50112">
    <property type="entry name" value="PAS"/>
    <property type="match status" value="1"/>
</dbReference>
<dbReference type="SMART" id="SM00086">
    <property type="entry name" value="PAC"/>
    <property type="match status" value="1"/>
</dbReference>
<dbReference type="CDD" id="cd00130">
    <property type="entry name" value="PAS"/>
    <property type="match status" value="1"/>
</dbReference>
<comment type="similarity">
    <text evidence="10">Belongs to the methyl-accepting chemotaxis (MCP) protein family.</text>
</comment>
<dbReference type="RefSeq" id="WP_072660769.1">
    <property type="nucleotide sequence ID" value="NZ_BDFD01000046.1"/>
</dbReference>
<evidence type="ECO:0000256" key="1">
    <source>
        <dbReference type="ARBA" id="ARBA00004429"/>
    </source>
</evidence>
<keyword evidence="8 12" id="KW-0472">Membrane</keyword>
<evidence type="ECO:0000256" key="12">
    <source>
        <dbReference type="SAM" id="Phobius"/>
    </source>
</evidence>
<keyword evidence="16" id="KW-0675">Receptor</keyword>
<dbReference type="InterPro" id="IPR013655">
    <property type="entry name" value="PAS_fold_3"/>
</dbReference>
<dbReference type="InterPro" id="IPR004090">
    <property type="entry name" value="Chemotax_Me-accpt_rcpt"/>
</dbReference>
<feature type="transmembrane region" description="Helical" evidence="12">
    <location>
        <begin position="158"/>
        <end position="178"/>
    </location>
</feature>
<dbReference type="CDD" id="cd06225">
    <property type="entry name" value="HAMP"/>
    <property type="match status" value="1"/>
</dbReference>
<feature type="domain" description="HAMP" evidence="15">
    <location>
        <begin position="205"/>
        <end position="257"/>
    </location>
</feature>
<reference evidence="16 17" key="1">
    <citation type="journal article" date="2017" name="Arch. Microbiol.">
        <title>Mariprofundus micogutta sp. nov., a novel iron-oxidizing zetaproteobacterium isolated from a deep-sea hydrothermal field at the Bayonnaise knoll of the Izu-Ogasawara arc, and a description of Mariprofundales ord. nov. and Zetaproteobacteria classis nov.</title>
        <authorList>
            <person name="Makita H."/>
            <person name="Tanaka E."/>
            <person name="Mitsunobu S."/>
            <person name="Miyazaki M."/>
            <person name="Nunoura T."/>
            <person name="Uematsu K."/>
            <person name="Takaki Y."/>
            <person name="Nishi S."/>
            <person name="Shimamura S."/>
            <person name="Takai K."/>
        </authorList>
    </citation>
    <scope>NUCLEOTIDE SEQUENCE [LARGE SCALE GENOMIC DNA]</scope>
    <source>
        <strain evidence="16 17">ET2</strain>
    </source>
</reference>
<name>A0A1L8CRN2_9PROT</name>
<dbReference type="InterPro" id="IPR035965">
    <property type="entry name" value="PAS-like_dom_sf"/>
</dbReference>
<comment type="caution">
    <text evidence="16">The sequence shown here is derived from an EMBL/GenBank/DDBJ whole genome shotgun (WGS) entry which is preliminary data.</text>
</comment>
<dbReference type="Pfam" id="PF08447">
    <property type="entry name" value="PAS_3"/>
    <property type="match status" value="1"/>
</dbReference>
<keyword evidence="17" id="KW-1185">Reference proteome</keyword>
<keyword evidence="4" id="KW-0145">Chemotaxis</keyword>
<keyword evidence="2" id="KW-1003">Cell membrane</keyword>
<dbReference type="Pfam" id="PF00015">
    <property type="entry name" value="MCPsignal"/>
    <property type="match status" value="1"/>
</dbReference>
<feature type="transmembrane region" description="Helical" evidence="12">
    <location>
        <begin position="184"/>
        <end position="204"/>
    </location>
</feature>
<feature type="domain" description="Methyl-accepting transducer" evidence="13">
    <location>
        <begin position="302"/>
        <end position="524"/>
    </location>
</feature>
<proteinExistence type="inferred from homology"/>
<dbReference type="SMART" id="SM00283">
    <property type="entry name" value="MA"/>
    <property type="match status" value="1"/>
</dbReference>
<dbReference type="PANTHER" id="PTHR32089">
    <property type="entry name" value="METHYL-ACCEPTING CHEMOTAXIS PROTEIN MCPB"/>
    <property type="match status" value="1"/>
</dbReference>
<dbReference type="GO" id="GO:0005886">
    <property type="term" value="C:plasma membrane"/>
    <property type="evidence" value="ECO:0007669"/>
    <property type="project" value="UniProtKB-SubCell"/>
</dbReference>
<evidence type="ECO:0000256" key="7">
    <source>
        <dbReference type="ARBA" id="ARBA00022989"/>
    </source>
</evidence>
<evidence type="ECO:0000256" key="8">
    <source>
        <dbReference type="ARBA" id="ARBA00023136"/>
    </source>
</evidence>
<evidence type="ECO:0000259" key="15">
    <source>
        <dbReference type="PROSITE" id="PS50885"/>
    </source>
</evidence>
<evidence type="ECO:0000256" key="2">
    <source>
        <dbReference type="ARBA" id="ARBA00022475"/>
    </source>
</evidence>
<dbReference type="SUPFAM" id="SSF58104">
    <property type="entry name" value="Methyl-accepting chemotaxis protein (MCP) signaling domain"/>
    <property type="match status" value="1"/>
</dbReference>
<dbReference type="Gene3D" id="3.30.450.20">
    <property type="entry name" value="PAS domain"/>
    <property type="match status" value="1"/>
</dbReference>
<evidence type="ECO:0000256" key="11">
    <source>
        <dbReference type="PROSITE-ProRule" id="PRU00284"/>
    </source>
</evidence>
<keyword evidence="6 12" id="KW-0812">Transmembrane</keyword>
<evidence type="ECO:0000256" key="4">
    <source>
        <dbReference type="ARBA" id="ARBA00022500"/>
    </source>
</evidence>
<keyword evidence="3" id="KW-0488">Methylation</keyword>
<comment type="subcellular location">
    <subcellularLocation>
        <location evidence="1">Cell inner membrane</location>
        <topology evidence="1">Multi-pass membrane protein</topology>
    </subcellularLocation>
</comment>
<dbReference type="SUPFAM" id="SSF55785">
    <property type="entry name" value="PYP-like sensor domain (PAS domain)"/>
    <property type="match status" value="1"/>
</dbReference>
<dbReference type="InterPro" id="IPR004089">
    <property type="entry name" value="MCPsignal_dom"/>
</dbReference>
<dbReference type="GO" id="GO:0006935">
    <property type="term" value="P:chemotaxis"/>
    <property type="evidence" value="ECO:0007669"/>
    <property type="project" value="UniProtKB-KW"/>
</dbReference>
<dbReference type="InterPro" id="IPR003660">
    <property type="entry name" value="HAMP_dom"/>
</dbReference>
<dbReference type="GO" id="GO:0007165">
    <property type="term" value="P:signal transduction"/>
    <property type="evidence" value="ECO:0007669"/>
    <property type="project" value="UniProtKB-KW"/>
</dbReference>
<dbReference type="OrthoDB" id="5287651at2"/>
<dbReference type="PRINTS" id="PR00260">
    <property type="entry name" value="CHEMTRNSDUCR"/>
</dbReference>
<evidence type="ECO:0000256" key="6">
    <source>
        <dbReference type="ARBA" id="ARBA00022692"/>
    </source>
</evidence>
<keyword evidence="7 12" id="KW-1133">Transmembrane helix</keyword>
<dbReference type="InterPro" id="IPR001610">
    <property type="entry name" value="PAC"/>
</dbReference>
<dbReference type="PROSITE" id="PS50111">
    <property type="entry name" value="CHEMOTAXIS_TRANSDUC_2"/>
    <property type="match status" value="1"/>
</dbReference>
<dbReference type="GO" id="GO:0004888">
    <property type="term" value="F:transmembrane signaling receptor activity"/>
    <property type="evidence" value="ECO:0007669"/>
    <property type="project" value="InterPro"/>
</dbReference>
<dbReference type="Pfam" id="PF00672">
    <property type="entry name" value="HAMP"/>
    <property type="match status" value="1"/>
</dbReference>
<feature type="domain" description="PAS" evidence="14">
    <location>
        <begin position="25"/>
        <end position="76"/>
    </location>
</feature>
<evidence type="ECO:0000256" key="5">
    <source>
        <dbReference type="ARBA" id="ARBA00022519"/>
    </source>
</evidence>
<evidence type="ECO:0000256" key="9">
    <source>
        <dbReference type="ARBA" id="ARBA00023224"/>
    </source>
</evidence>
<sequence length="559" mass="60125">MRNNQPVTKKERKMKPHEILVSRTDLKGKITYANKAFCDIAGYTVEELTGQPHNLVRHPDMPAAAFQDLWDTLNEEQPWTGIVKNRCKNGDYYWVVANASPEYNSSGRVSGYISIRTAPTQEQINFAENLYKDVNAGKANIPLTLKANFYSKLKLKSVMLAAAASTCVTLATSIMIYSESSISLLPATNIAGGILSVLLITVMAHKTFKPLKDITEGMQQIVEGNFSKMPIKHMHDEFGDISDDMKTMQSILQFEIFEGKAMAEARLHEQQQVEAEKTQAQIKMANAFEGSVGSLVEGLATEAHQVSGAAKAMDEIADSLASQSESALNGVSDGASHVNSTAAAIEEMSTSIADVSRQLTETQKVSSQAVMQAESATQMMDKLSHVADEIGSIIKTISDIAEQTNLLALNASIEAARAGEAGRGFSVVASEVKDLANQTSLATNQIREQVEGIQVDSNKAADVINQICITINEINTFTSSVAEAMAQQSLAGREISNAAQEADASMSNASANVGKLANAAINVDKSSDEMISVTDSMASRIEEVQGGIREFVASLKPKG</sequence>
<dbReference type="PANTHER" id="PTHR32089:SF112">
    <property type="entry name" value="LYSOZYME-LIKE PROTEIN-RELATED"/>
    <property type="match status" value="1"/>
</dbReference>
<evidence type="ECO:0000259" key="13">
    <source>
        <dbReference type="PROSITE" id="PS50111"/>
    </source>
</evidence>
<accession>A0A1L8CRN2</accession>
<evidence type="ECO:0000313" key="16">
    <source>
        <dbReference type="EMBL" id="GAV21479.1"/>
    </source>
</evidence>
<dbReference type="STRING" id="1921010.MMIC_P2474"/>
<keyword evidence="5" id="KW-0997">Cell inner membrane</keyword>
<dbReference type="Gene3D" id="6.10.340.10">
    <property type="match status" value="1"/>
</dbReference>
<evidence type="ECO:0000256" key="3">
    <source>
        <dbReference type="ARBA" id="ARBA00022481"/>
    </source>
</evidence>
<dbReference type="Gene3D" id="1.10.287.950">
    <property type="entry name" value="Methyl-accepting chemotaxis protein"/>
    <property type="match status" value="1"/>
</dbReference>
<dbReference type="AlphaFoldDB" id="A0A1L8CRN2"/>
<dbReference type="InterPro" id="IPR000014">
    <property type="entry name" value="PAS"/>
</dbReference>